<feature type="compositionally biased region" description="Basic residues" evidence="1">
    <location>
        <begin position="30"/>
        <end position="43"/>
    </location>
</feature>
<dbReference type="Proteomes" id="UP000257109">
    <property type="component" value="Unassembled WGS sequence"/>
</dbReference>
<evidence type="ECO:0000256" key="1">
    <source>
        <dbReference type="SAM" id="MobiDB-lite"/>
    </source>
</evidence>
<gene>
    <name evidence="2" type="ORF">CR513_03159</name>
</gene>
<evidence type="ECO:0000313" key="2">
    <source>
        <dbReference type="EMBL" id="RDY12098.1"/>
    </source>
</evidence>
<dbReference type="EMBL" id="QJKJ01000529">
    <property type="protein sequence ID" value="RDY12098.1"/>
    <property type="molecule type" value="Genomic_DNA"/>
</dbReference>
<sequence length="189" mass="21718">MALTDIVELHHYNSLEDLVHQVAKVEMQLKRKQVFRKHHSTNRKGKERDMPKNNNMSPKRKDEKTPLPLPNSSKSSNIKCFKCLGKGHIVSQSLNKNTMILRENGEINNESSQKKSTSSSEVESSSDLFMVKKHETEIQRENIFHFRCLVLGKICSIIIYGRSSVNMGSLRLIEKLGISLFPRPKPYKL</sequence>
<feature type="non-terminal residue" evidence="2">
    <location>
        <position position="1"/>
    </location>
</feature>
<proteinExistence type="predicted"/>
<feature type="region of interest" description="Disordered" evidence="1">
    <location>
        <begin position="105"/>
        <end position="126"/>
    </location>
</feature>
<reference evidence="2" key="1">
    <citation type="submission" date="2018-05" db="EMBL/GenBank/DDBJ databases">
        <title>Draft genome of Mucuna pruriens seed.</title>
        <authorList>
            <person name="Nnadi N.E."/>
            <person name="Vos R."/>
            <person name="Hasami M.H."/>
            <person name="Devisetty U.K."/>
            <person name="Aguiy J.C."/>
        </authorList>
    </citation>
    <scope>NUCLEOTIDE SEQUENCE [LARGE SCALE GENOMIC DNA]</scope>
    <source>
        <strain evidence="2">JCA_2017</strain>
    </source>
</reference>
<protein>
    <recommendedName>
        <fullName evidence="4">CCHC-type domain-containing protein</fullName>
    </recommendedName>
</protein>
<dbReference type="OrthoDB" id="1747743at2759"/>
<feature type="compositionally biased region" description="Low complexity" evidence="1">
    <location>
        <begin position="110"/>
        <end position="126"/>
    </location>
</feature>
<comment type="caution">
    <text evidence="2">The sequence shown here is derived from an EMBL/GenBank/DDBJ whole genome shotgun (WGS) entry which is preliminary data.</text>
</comment>
<dbReference type="PANTHER" id="PTHR35046">
    <property type="entry name" value="ZINC KNUCKLE (CCHC-TYPE) FAMILY PROTEIN"/>
    <property type="match status" value="1"/>
</dbReference>
<accession>A0A371IAM2</accession>
<feature type="region of interest" description="Disordered" evidence="1">
    <location>
        <begin position="30"/>
        <end position="73"/>
    </location>
</feature>
<organism evidence="2 3">
    <name type="scientific">Mucuna pruriens</name>
    <name type="common">Velvet bean</name>
    <name type="synonym">Dolichos pruriens</name>
    <dbReference type="NCBI Taxonomy" id="157652"/>
    <lineage>
        <taxon>Eukaryota</taxon>
        <taxon>Viridiplantae</taxon>
        <taxon>Streptophyta</taxon>
        <taxon>Embryophyta</taxon>
        <taxon>Tracheophyta</taxon>
        <taxon>Spermatophyta</taxon>
        <taxon>Magnoliopsida</taxon>
        <taxon>eudicotyledons</taxon>
        <taxon>Gunneridae</taxon>
        <taxon>Pentapetalae</taxon>
        <taxon>rosids</taxon>
        <taxon>fabids</taxon>
        <taxon>Fabales</taxon>
        <taxon>Fabaceae</taxon>
        <taxon>Papilionoideae</taxon>
        <taxon>50 kb inversion clade</taxon>
        <taxon>NPAAA clade</taxon>
        <taxon>indigoferoid/millettioid clade</taxon>
        <taxon>Phaseoleae</taxon>
        <taxon>Mucuna</taxon>
    </lineage>
</organism>
<keyword evidence="3" id="KW-1185">Reference proteome</keyword>
<name>A0A371IAM2_MUCPR</name>
<evidence type="ECO:0000313" key="3">
    <source>
        <dbReference type="Proteomes" id="UP000257109"/>
    </source>
</evidence>
<evidence type="ECO:0008006" key="4">
    <source>
        <dbReference type="Google" id="ProtNLM"/>
    </source>
</evidence>
<dbReference type="PANTHER" id="PTHR35046:SF9">
    <property type="entry name" value="RNA-DIRECTED DNA POLYMERASE"/>
    <property type="match status" value="1"/>
</dbReference>
<dbReference type="AlphaFoldDB" id="A0A371IAM2"/>